<evidence type="ECO:0000256" key="3">
    <source>
        <dbReference type="ARBA" id="ARBA00022763"/>
    </source>
</evidence>
<comment type="similarity">
    <text evidence="6">Belongs to the vsr family.</text>
</comment>
<keyword evidence="8" id="KW-1185">Reference proteome</keyword>
<evidence type="ECO:0000313" key="7">
    <source>
        <dbReference type="EMBL" id="MBO3275196.1"/>
    </source>
</evidence>
<dbReference type="PIRSF" id="PIRSF018267">
    <property type="entry name" value="VSR_endonuc"/>
    <property type="match status" value="1"/>
</dbReference>
<reference evidence="7 8" key="1">
    <citation type="submission" date="2020-12" db="EMBL/GenBank/DDBJ databases">
        <title>Pseudomonas schmalbachii sp. nov. isolated from millipede gut.</title>
        <authorList>
            <person name="Shelomi M."/>
        </authorList>
    </citation>
    <scope>NUCLEOTIDE SEQUENCE [LARGE SCALE GENOMIC DNA]</scope>
    <source>
        <strain evidence="7 8">Milli4</strain>
    </source>
</reference>
<dbReference type="EMBL" id="JAELYA010000002">
    <property type="protein sequence ID" value="MBO3275196.1"/>
    <property type="molecule type" value="Genomic_DNA"/>
</dbReference>
<evidence type="ECO:0000256" key="4">
    <source>
        <dbReference type="ARBA" id="ARBA00022801"/>
    </source>
</evidence>
<gene>
    <name evidence="7" type="primary">vsr</name>
    <name evidence="7" type="ORF">JFY56_08170</name>
</gene>
<evidence type="ECO:0000256" key="1">
    <source>
        <dbReference type="ARBA" id="ARBA00022722"/>
    </source>
</evidence>
<dbReference type="SUPFAM" id="SSF52980">
    <property type="entry name" value="Restriction endonuclease-like"/>
    <property type="match status" value="1"/>
</dbReference>
<evidence type="ECO:0000256" key="6">
    <source>
        <dbReference type="PIRNR" id="PIRNR018267"/>
    </source>
</evidence>
<keyword evidence="3 6" id="KW-0227">DNA damage</keyword>
<dbReference type="Proteomes" id="UP000669060">
    <property type="component" value="Unassembled WGS sequence"/>
</dbReference>
<dbReference type="CDD" id="cd00221">
    <property type="entry name" value="Vsr"/>
    <property type="match status" value="1"/>
</dbReference>
<evidence type="ECO:0000256" key="5">
    <source>
        <dbReference type="ARBA" id="ARBA00023204"/>
    </source>
</evidence>
<dbReference type="NCBIfam" id="TIGR00632">
    <property type="entry name" value="vsr"/>
    <property type="match status" value="1"/>
</dbReference>
<dbReference type="GO" id="GO:0004519">
    <property type="term" value="F:endonuclease activity"/>
    <property type="evidence" value="ECO:0007669"/>
    <property type="project" value="UniProtKB-KW"/>
</dbReference>
<dbReference type="Pfam" id="PF03852">
    <property type="entry name" value="Vsr"/>
    <property type="match status" value="1"/>
</dbReference>
<proteinExistence type="inferred from homology"/>
<organism evidence="7 8">
    <name type="scientific">Pseudomonas schmalbachii</name>
    <dbReference type="NCBI Taxonomy" id="2816993"/>
    <lineage>
        <taxon>Bacteria</taxon>
        <taxon>Pseudomonadati</taxon>
        <taxon>Pseudomonadota</taxon>
        <taxon>Gammaproteobacteria</taxon>
        <taxon>Pseudomonadales</taxon>
        <taxon>Pseudomonadaceae</taxon>
        <taxon>Pseudomonas</taxon>
    </lineage>
</organism>
<comment type="function">
    <text evidence="6">May nick specific sequences that contain T:G mispairs resulting from m5C-deamination.</text>
</comment>
<dbReference type="InterPro" id="IPR004603">
    <property type="entry name" value="DNA_mismatch_endonuc_vsr"/>
</dbReference>
<name>A0ABS3TNF5_9PSED</name>
<keyword evidence="4 6" id="KW-0378">Hydrolase</keyword>
<dbReference type="InterPro" id="IPR011335">
    <property type="entry name" value="Restrct_endonuc-II-like"/>
</dbReference>
<sequence length="149" mass="17319">MAFYLTARNCGASARCEGVDVERAEIMRAVKSKNTGPELAVRRIVHALGYHYRLHRRDLPGKPDLVFLGRRKVIFVHGCFWHGHSCSRGAREPKTNAEYWHSKVSRNRERDAKNVARLTALGWRIHIVWECELRDRAALTHRLRFFLEG</sequence>
<accession>A0ABS3TNF5</accession>
<dbReference type="RefSeq" id="WP_208313033.1">
    <property type="nucleotide sequence ID" value="NZ_JAELYA010000002.1"/>
</dbReference>
<protein>
    <recommendedName>
        <fullName evidence="6">Very short patch repair endonuclease</fullName>
        <ecNumber evidence="6">3.1.-.-</ecNumber>
    </recommendedName>
</protein>
<dbReference type="Gene3D" id="3.40.960.10">
    <property type="entry name" value="VSR Endonuclease"/>
    <property type="match status" value="1"/>
</dbReference>
<keyword evidence="5 6" id="KW-0234">DNA repair</keyword>
<evidence type="ECO:0000313" key="8">
    <source>
        <dbReference type="Proteomes" id="UP000669060"/>
    </source>
</evidence>
<dbReference type="EC" id="3.1.-.-" evidence="6"/>
<comment type="caution">
    <text evidence="7">The sequence shown here is derived from an EMBL/GenBank/DDBJ whole genome shotgun (WGS) entry which is preliminary data.</text>
</comment>
<evidence type="ECO:0000256" key="2">
    <source>
        <dbReference type="ARBA" id="ARBA00022759"/>
    </source>
</evidence>
<keyword evidence="2 6" id="KW-0255">Endonuclease</keyword>
<keyword evidence="1 6" id="KW-0540">Nuclease</keyword>